<protein>
    <submittedName>
        <fullName evidence="1">Polyketide cyclase</fullName>
    </submittedName>
</protein>
<dbReference type="InterPro" id="IPR023393">
    <property type="entry name" value="START-like_dom_sf"/>
</dbReference>
<dbReference type="AlphaFoldDB" id="A0A1A0MSE0"/>
<dbReference type="Proteomes" id="UP000093962">
    <property type="component" value="Unassembled WGS sequence"/>
</dbReference>
<reference evidence="1 2" key="1">
    <citation type="submission" date="2016-06" db="EMBL/GenBank/DDBJ databases">
        <authorList>
            <person name="Kjaerup R.B."/>
            <person name="Dalgaard T.S."/>
            <person name="Juul-Madsen H.R."/>
        </authorList>
    </citation>
    <scope>NUCLEOTIDE SEQUENCE [LARGE SCALE GENOMIC DNA]</scope>
    <source>
        <strain evidence="1 2">1199456.5</strain>
    </source>
</reference>
<dbReference type="Gene3D" id="3.30.530.20">
    <property type="match status" value="1"/>
</dbReference>
<dbReference type="InterPro" id="IPR019587">
    <property type="entry name" value="Polyketide_cyclase/dehydratase"/>
</dbReference>
<accession>A0A1A0MSE0</accession>
<proteinExistence type="predicted"/>
<dbReference type="EMBL" id="LZSF01000108">
    <property type="protein sequence ID" value="OBA88312.1"/>
    <property type="molecule type" value="Genomic_DNA"/>
</dbReference>
<dbReference type="SUPFAM" id="SSF55961">
    <property type="entry name" value="Bet v1-like"/>
    <property type="match status" value="1"/>
</dbReference>
<sequence length="143" mass="15897">MIDAQRQVVVAAPADAVFAYLADFTTTTQWDPGTIRTERIAGDGGMGTRYANTSRFAGRTSEITYEVIGLTPGQSIELRGVNRHLVARDTITVTPHVDGTQVTYRIRFAFQGWLRWIEPLLQLAVAHLLDDGARGLRRELARI</sequence>
<dbReference type="OrthoDB" id="3371087at2"/>
<dbReference type="Pfam" id="PF10604">
    <property type="entry name" value="Polyketide_cyc2"/>
    <property type="match status" value="1"/>
</dbReference>
<organism evidence="1 2">
    <name type="scientific">Mycolicibacterium mucogenicum</name>
    <name type="common">Mycobacterium mucogenicum</name>
    <dbReference type="NCBI Taxonomy" id="56689"/>
    <lineage>
        <taxon>Bacteria</taxon>
        <taxon>Bacillati</taxon>
        <taxon>Actinomycetota</taxon>
        <taxon>Actinomycetes</taxon>
        <taxon>Mycobacteriales</taxon>
        <taxon>Mycobacteriaceae</taxon>
        <taxon>Mycolicibacterium</taxon>
    </lineage>
</organism>
<gene>
    <name evidence="1" type="ORF">A5642_17115</name>
</gene>
<evidence type="ECO:0000313" key="2">
    <source>
        <dbReference type="Proteomes" id="UP000093962"/>
    </source>
</evidence>
<evidence type="ECO:0000313" key="1">
    <source>
        <dbReference type="EMBL" id="OBA88312.1"/>
    </source>
</evidence>
<dbReference type="RefSeq" id="WP_061002698.1">
    <property type="nucleotide sequence ID" value="NZ_LSKA01000217.1"/>
</dbReference>
<comment type="caution">
    <text evidence="1">The sequence shown here is derived from an EMBL/GenBank/DDBJ whole genome shotgun (WGS) entry which is preliminary data.</text>
</comment>
<name>A0A1A0MSE0_MYCMU</name>